<dbReference type="CDD" id="cd20568">
    <property type="entry name" value="CYCLIN_CLBs_yeast_rpt1"/>
    <property type="match status" value="1"/>
</dbReference>
<feature type="compositionally biased region" description="Polar residues" evidence="5">
    <location>
        <begin position="219"/>
        <end position="230"/>
    </location>
</feature>
<keyword evidence="9" id="KW-1185">Reference proteome</keyword>
<feature type="compositionally biased region" description="Polar residues" evidence="5">
    <location>
        <begin position="24"/>
        <end position="33"/>
    </location>
</feature>
<feature type="domain" description="Cyclin C-terminal" evidence="7">
    <location>
        <begin position="445"/>
        <end position="576"/>
    </location>
</feature>
<dbReference type="InterPro" id="IPR013763">
    <property type="entry name" value="Cyclin-like_dom"/>
</dbReference>
<feature type="compositionally biased region" description="Polar residues" evidence="5">
    <location>
        <begin position="642"/>
        <end position="673"/>
    </location>
</feature>
<dbReference type="SUPFAM" id="SSF47954">
    <property type="entry name" value="Cyclin-like"/>
    <property type="match status" value="2"/>
</dbReference>
<dbReference type="InterPro" id="IPR039361">
    <property type="entry name" value="Cyclin"/>
</dbReference>
<dbReference type="InterPro" id="IPR048258">
    <property type="entry name" value="Cyclins_cyclin-box"/>
</dbReference>
<dbReference type="EMBL" id="JARJLG010000064">
    <property type="protein sequence ID" value="KAJ7755384.1"/>
    <property type="molecule type" value="Genomic_DNA"/>
</dbReference>
<dbReference type="SMART" id="SM01332">
    <property type="entry name" value="Cyclin_C"/>
    <property type="match status" value="1"/>
</dbReference>
<keyword evidence="1" id="KW-0132">Cell division</keyword>
<feature type="compositionally biased region" description="Low complexity" evidence="5">
    <location>
        <begin position="51"/>
        <end position="65"/>
    </location>
</feature>
<comment type="similarity">
    <text evidence="4">Belongs to the cyclin family.</text>
</comment>
<dbReference type="InterPro" id="IPR006671">
    <property type="entry name" value="Cyclin_N"/>
</dbReference>
<dbReference type="Pfam" id="PF02984">
    <property type="entry name" value="Cyclin_C"/>
    <property type="match status" value="1"/>
</dbReference>
<organism evidence="8 9">
    <name type="scientific">Mycena maculata</name>
    <dbReference type="NCBI Taxonomy" id="230809"/>
    <lineage>
        <taxon>Eukaryota</taxon>
        <taxon>Fungi</taxon>
        <taxon>Dikarya</taxon>
        <taxon>Basidiomycota</taxon>
        <taxon>Agaricomycotina</taxon>
        <taxon>Agaricomycetes</taxon>
        <taxon>Agaricomycetidae</taxon>
        <taxon>Agaricales</taxon>
        <taxon>Marasmiineae</taxon>
        <taxon>Mycenaceae</taxon>
        <taxon>Mycena</taxon>
    </lineage>
</organism>
<protein>
    <submittedName>
        <fullName evidence="8">G2/mitotic-specific cyclin cdc13</fullName>
    </submittedName>
</protein>
<dbReference type="AlphaFoldDB" id="A0AAD7J2F1"/>
<evidence type="ECO:0000256" key="4">
    <source>
        <dbReference type="RuleBase" id="RU000383"/>
    </source>
</evidence>
<evidence type="ECO:0000313" key="8">
    <source>
        <dbReference type="EMBL" id="KAJ7755384.1"/>
    </source>
</evidence>
<proteinExistence type="inferred from homology"/>
<dbReference type="Gene3D" id="1.10.472.10">
    <property type="entry name" value="Cyclin-like"/>
    <property type="match status" value="2"/>
</dbReference>
<evidence type="ECO:0000256" key="3">
    <source>
        <dbReference type="ARBA" id="ARBA00023306"/>
    </source>
</evidence>
<comment type="caution">
    <text evidence="8">The sequence shown here is derived from an EMBL/GenBank/DDBJ whole genome shotgun (WGS) entry which is preliminary data.</text>
</comment>
<dbReference type="PROSITE" id="PS00292">
    <property type="entry name" value="CYCLINS"/>
    <property type="match status" value="1"/>
</dbReference>
<feature type="domain" description="Cyclin-like" evidence="6">
    <location>
        <begin position="352"/>
        <end position="436"/>
    </location>
</feature>
<feature type="compositionally biased region" description="Basic and acidic residues" evidence="5">
    <location>
        <begin position="613"/>
        <end position="635"/>
    </location>
</feature>
<gene>
    <name evidence="8" type="ORF">DFH07DRAFT_493394</name>
</gene>
<dbReference type="PANTHER" id="PTHR10177">
    <property type="entry name" value="CYCLINS"/>
    <property type="match status" value="1"/>
</dbReference>
<dbReference type="InterPro" id="IPR036915">
    <property type="entry name" value="Cyclin-like_sf"/>
</dbReference>
<feature type="compositionally biased region" description="Acidic residues" evidence="5">
    <location>
        <begin position="252"/>
        <end position="261"/>
    </location>
</feature>
<evidence type="ECO:0000256" key="5">
    <source>
        <dbReference type="SAM" id="MobiDB-lite"/>
    </source>
</evidence>
<dbReference type="FunFam" id="1.10.472.10:FF:000001">
    <property type="entry name" value="G2/mitotic-specific cyclin"/>
    <property type="match status" value="1"/>
</dbReference>
<evidence type="ECO:0000259" key="7">
    <source>
        <dbReference type="SMART" id="SM01332"/>
    </source>
</evidence>
<feature type="region of interest" description="Disordered" evidence="5">
    <location>
        <begin position="613"/>
        <end position="673"/>
    </location>
</feature>
<feature type="region of interest" description="Disordered" evidence="5">
    <location>
        <begin position="202"/>
        <end position="262"/>
    </location>
</feature>
<reference evidence="8" key="1">
    <citation type="submission" date="2023-03" db="EMBL/GenBank/DDBJ databases">
        <title>Massive genome expansion in bonnet fungi (Mycena s.s.) driven by repeated elements and novel gene families across ecological guilds.</title>
        <authorList>
            <consortium name="Lawrence Berkeley National Laboratory"/>
            <person name="Harder C.B."/>
            <person name="Miyauchi S."/>
            <person name="Viragh M."/>
            <person name="Kuo A."/>
            <person name="Thoen E."/>
            <person name="Andreopoulos B."/>
            <person name="Lu D."/>
            <person name="Skrede I."/>
            <person name="Drula E."/>
            <person name="Henrissat B."/>
            <person name="Morin E."/>
            <person name="Kohler A."/>
            <person name="Barry K."/>
            <person name="LaButti K."/>
            <person name="Morin E."/>
            <person name="Salamov A."/>
            <person name="Lipzen A."/>
            <person name="Mereny Z."/>
            <person name="Hegedus B."/>
            <person name="Baldrian P."/>
            <person name="Stursova M."/>
            <person name="Weitz H."/>
            <person name="Taylor A."/>
            <person name="Grigoriev I.V."/>
            <person name="Nagy L.G."/>
            <person name="Martin F."/>
            <person name="Kauserud H."/>
        </authorList>
    </citation>
    <scope>NUCLEOTIDE SEQUENCE</scope>
    <source>
        <strain evidence="8">CBHHK188m</strain>
    </source>
</reference>
<dbReference type="Pfam" id="PF00134">
    <property type="entry name" value="Cyclin_N"/>
    <property type="match status" value="1"/>
</dbReference>
<dbReference type="SMART" id="SM00385">
    <property type="entry name" value="CYCLIN"/>
    <property type="match status" value="2"/>
</dbReference>
<keyword evidence="2 4" id="KW-0195">Cyclin</keyword>
<keyword evidence="3" id="KW-0131">Cell cycle</keyword>
<dbReference type="InterPro" id="IPR004367">
    <property type="entry name" value="Cyclin_C-dom"/>
</dbReference>
<feature type="region of interest" description="Disordered" evidence="5">
    <location>
        <begin position="1"/>
        <end position="65"/>
    </location>
</feature>
<dbReference type="GO" id="GO:0051301">
    <property type="term" value="P:cell division"/>
    <property type="evidence" value="ECO:0007669"/>
    <property type="project" value="UniProtKB-KW"/>
</dbReference>
<evidence type="ECO:0000256" key="2">
    <source>
        <dbReference type="ARBA" id="ARBA00023127"/>
    </source>
</evidence>
<sequence>MSTNLPPRRAGRTTRTAGLKDNENANARPSRINTRAKPLPVNSTAVASSLAGGSTRATAPTAASRGKIGLNATADAKSDAPAGKRKREALGEVTALANNRTKGAKGKEKEGAVKKDNADAATVKATTTVRTTRQPLRTVAVTRHHRVVDESEAKDKRVLIDLNGAREGALDVHNDNAMQIDLPPQPAFPAVPVRKSLVARENTAVATRHSDTASRRPVTRSSLSVPQRQQSPEDEDGGESRAHKRRRTSSEAPEDTEEEDEYARLQAEEDMITARIAAELEAYANGEPEADPETSPWDDLDADDLDDPLMVSEYVVDIFNYLKQVELTTMPNPNYMASQTELAWKMRGVLNDWLIQLHVRFRLLSETLFLCVNIIDRFLSARVVSLAKLQLVGVTCMFIAAKFEEVVAPSVTQFLDCADSSYTESEILQAERYVLKTLDWNLSYPNPVHYLRRISKADDYNVKARTLGKYLLEIGCLEWRLIAAPPSLLAAAAIWLARMALGDENWASRFRFFTHALSQPRSQTPNLAHYSSYPESALLPTANLMLNYILKPPRHEAFHNKYAGKKFHKASVYMRQWALERWEEGMTVDIAQELTQLKNEIRAERVHEEVRLEQEQRRRDQETVERAERRSKIRESVALATGSMSNGRPSISAQRVASGSGPSASTRLTRPSR</sequence>
<feature type="domain" description="Cyclin-like" evidence="6">
    <location>
        <begin position="449"/>
        <end position="547"/>
    </location>
</feature>
<name>A0AAD7J2F1_9AGAR</name>
<evidence type="ECO:0000256" key="1">
    <source>
        <dbReference type="ARBA" id="ARBA00022618"/>
    </source>
</evidence>
<evidence type="ECO:0000259" key="6">
    <source>
        <dbReference type="SMART" id="SM00385"/>
    </source>
</evidence>
<evidence type="ECO:0000313" key="9">
    <source>
        <dbReference type="Proteomes" id="UP001215280"/>
    </source>
</evidence>
<dbReference type="Proteomes" id="UP001215280">
    <property type="component" value="Unassembled WGS sequence"/>
</dbReference>
<accession>A0AAD7J2F1</accession>